<reference evidence="1 2" key="2">
    <citation type="journal article" date="2019" name="G3 (Bethesda)">
        <title>Hybrid Assembly of the Genome of the Entomopathogenic Nematode Steinernema carpocapsae Identifies the X-Chromosome.</title>
        <authorList>
            <person name="Serra L."/>
            <person name="Macchietto M."/>
            <person name="Macias-Munoz A."/>
            <person name="McGill C.J."/>
            <person name="Rodriguez I.M."/>
            <person name="Rodriguez B."/>
            <person name="Murad R."/>
            <person name="Mortazavi A."/>
        </authorList>
    </citation>
    <scope>NUCLEOTIDE SEQUENCE [LARGE SCALE GENOMIC DNA]</scope>
    <source>
        <strain evidence="1 2">ALL</strain>
    </source>
</reference>
<name>A0A4V5ZYX2_STECR</name>
<sequence>MFDPSLHLSFCAVTPEGGVSQMFGAAGIETSFQITSEKISWEDFLDSSFHERCFNEVTYDFSKNNTVKVVQRAYGTDQGPKECLESKCNVVNKRECPFDPFSGTQKKIGAKCCCSGRHLCNKLENEFFGVTMENASLRVLPHCSRQSIGDDRMNPYPELTGLCEKSMDVQSDSELNLLRNSGVVYRNYMDKRTFEDGMYSERSSKGDKRCIGSDPDQSEFVEKRRAKIPWNLFVCYCISMGIATETDADYCDAENNCIRNSAYGFIDCYEYGTAEKGLPYQNRTLTSNKQSIRCYVEIHEDDRQDLIVEAGLFTTSKAIEAFKEDHFIPGDHELNCKHSNDPRFAIASGTSATKPPSVLRSFGAT</sequence>
<accession>A0A4V5ZYX2</accession>
<protein>
    <submittedName>
        <fullName evidence="1">Uncharacterized protein</fullName>
    </submittedName>
</protein>
<organism evidence="1 2">
    <name type="scientific">Steinernema carpocapsae</name>
    <name type="common">Entomopathogenic nematode</name>
    <dbReference type="NCBI Taxonomy" id="34508"/>
    <lineage>
        <taxon>Eukaryota</taxon>
        <taxon>Metazoa</taxon>
        <taxon>Ecdysozoa</taxon>
        <taxon>Nematoda</taxon>
        <taxon>Chromadorea</taxon>
        <taxon>Rhabditida</taxon>
        <taxon>Tylenchina</taxon>
        <taxon>Panagrolaimomorpha</taxon>
        <taxon>Strongyloidoidea</taxon>
        <taxon>Steinernematidae</taxon>
        <taxon>Steinernema</taxon>
    </lineage>
</organism>
<proteinExistence type="predicted"/>
<dbReference type="EMBL" id="AZBU02000009">
    <property type="protein sequence ID" value="TKR65345.1"/>
    <property type="molecule type" value="Genomic_DNA"/>
</dbReference>
<reference evidence="1 2" key="1">
    <citation type="journal article" date="2015" name="Genome Biol.">
        <title>Comparative genomics of Steinernema reveals deeply conserved gene regulatory networks.</title>
        <authorList>
            <person name="Dillman A.R."/>
            <person name="Macchietto M."/>
            <person name="Porter C.F."/>
            <person name="Rogers A."/>
            <person name="Williams B."/>
            <person name="Antoshechkin I."/>
            <person name="Lee M.M."/>
            <person name="Goodwin Z."/>
            <person name="Lu X."/>
            <person name="Lewis E.E."/>
            <person name="Goodrich-Blair H."/>
            <person name="Stock S.P."/>
            <person name="Adams B.J."/>
            <person name="Sternberg P.W."/>
            <person name="Mortazavi A."/>
        </authorList>
    </citation>
    <scope>NUCLEOTIDE SEQUENCE [LARGE SCALE GENOMIC DNA]</scope>
    <source>
        <strain evidence="1 2">ALL</strain>
    </source>
</reference>
<evidence type="ECO:0000313" key="2">
    <source>
        <dbReference type="Proteomes" id="UP000298663"/>
    </source>
</evidence>
<dbReference type="AlphaFoldDB" id="A0A4V5ZYX2"/>
<gene>
    <name evidence="1" type="ORF">L596_025760</name>
</gene>
<comment type="caution">
    <text evidence="1">The sequence shown here is derived from an EMBL/GenBank/DDBJ whole genome shotgun (WGS) entry which is preliminary data.</text>
</comment>
<evidence type="ECO:0000313" key="1">
    <source>
        <dbReference type="EMBL" id="TKR65345.1"/>
    </source>
</evidence>
<keyword evidence="2" id="KW-1185">Reference proteome</keyword>
<dbReference type="Proteomes" id="UP000298663">
    <property type="component" value="Unassembled WGS sequence"/>
</dbReference>